<sequence length="327" mass="34010">MKAARVTAYGPVENLRVEEVDDPVAGPGEVVVDIAAAAVNYPDLLIMNGGYQVRWPLPLTPGSEFAGTVRTVGPGVTGLVAGDRVAGTAAIGAFAERIAVRADALWPVPADAGFAEAAAFRVTYLTAYHAVRSVAAVRTGTQVVVLGAAGGVGLAAVEVAAALGARVVAAVSTPAKAGICRERGAHETIDYSRENLKERIKELTGGGADVVIDPVGGQYSEPALRALAWGGRFVCLGFASSAIPAIPLNLVLLKGLVVCGMEIRTFAEHRPEDARRDEDELFEHFRTGRLRPHVGGRYALDDVADALAAVRDRQAIGKLVVTMGGAN</sequence>
<dbReference type="InterPro" id="IPR013154">
    <property type="entry name" value="ADH-like_N"/>
</dbReference>
<accession>A0A1I5NL12</accession>
<dbReference type="GO" id="GO:0016491">
    <property type="term" value="F:oxidoreductase activity"/>
    <property type="evidence" value="ECO:0007669"/>
    <property type="project" value="InterPro"/>
</dbReference>
<dbReference type="EMBL" id="FOVH01000012">
    <property type="protein sequence ID" value="SFP21921.1"/>
    <property type="molecule type" value="Genomic_DNA"/>
</dbReference>
<proteinExistence type="predicted"/>
<organism evidence="2 3">
    <name type="scientific">Actinomadura madurae</name>
    <dbReference type="NCBI Taxonomy" id="1993"/>
    <lineage>
        <taxon>Bacteria</taxon>
        <taxon>Bacillati</taxon>
        <taxon>Actinomycetota</taxon>
        <taxon>Actinomycetes</taxon>
        <taxon>Streptosporangiales</taxon>
        <taxon>Thermomonosporaceae</taxon>
        <taxon>Actinomadura</taxon>
    </lineage>
</organism>
<dbReference type="InterPro" id="IPR020843">
    <property type="entry name" value="ER"/>
</dbReference>
<dbReference type="Pfam" id="PF08240">
    <property type="entry name" value="ADH_N"/>
    <property type="match status" value="1"/>
</dbReference>
<dbReference type="SMART" id="SM00829">
    <property type="entry name" value="PKS_ER"/>
    <property type="match status" value="1"/>
</dbReference>
<dbReference type="PANTHER" id="PTHR43677">
    <property type="entry name" value="SHORT-CHAIN DEHYDROGENASE/REDUCTASE"/>
    <property type="match status" value="1"/>
</dbReference>
<gene>
    <name evidence="2" type="ORF">SAMN04489713_112186</name>
</gene>
<protein>
    <submittedName>
        <fullName evidence="2">NADPH2:quinone reductase</fullName>
    </submittedName>
</protein>
<dbReference type="RefSeq" id="WP_075023076.1">
    <property type="nucleotide sequence ID" value="NZ_FOVH01000012.1"/>
</dbReference>
<dbReference type="Gene3D" id="3.40.50.720">
    <property type="entry name" value="NAD(P)-binding Rossmann-like Domain"/>
    <property type="match status" value="1"/>
</dbReference>
<evidence type="ECO:0000313" key="2">
    <source>
        <dbReference type="EMBL" id="SFP21921.1"/>
    </source>
</evidence>
<reference evidence="2 3" key="1">
    <citation type="submission" date="2016-10" db="EMBL/GenBank/DDBJ databases">
        <authorList>
            <person name="de Groot N.N."/>
        </authorList>
    </citation>
    <scope>NUCLEOTIDE SEQUENCE [LARGE SCALE GENOMIC DNA]</scope>
    <source>
        <strain evidence="2 3">DSM 43067</strain>
    </source>
</reference>
<dbReference type="Gene3D" id="3.90.180.10">
    <property type="entry name" value="Medium-chain alcohol dehydrogenases, catalytic domain"/>
    <property type="match status" value="1"/>
</dbReference>
<dbReference type="InterPro" id="IPR013149">
    <property type="entry name" value="ADH-like_C"/>
</dbReference>
<dbReference type="PANTHER" id="PTHR43677:SF4">
    <property type="entry name" value="QUINONE OXIDOREDUCTASE-LIKE PROTEIN 2"/>
    <property type="match status" value="1"/>
</dbReference>
<dbReference type="InParanoid" id="A0A1I5NL12"/>
<dbReference type="Proteomes" id="UP000183413">
    <property type="component" value="Unassembled WGS sequence"/>
</dbReference>
<dbReference type="eggNOG" id="COG0604">
    <property type="taxonomic scope" value="Bacteria"/>
</dbReference>
<dbReference type="AlphaFoldDB" id="A0A1I5NL12"/>
<dbReference type="InterPro" id="IPR051397">
    <property type="entry name" value="Zn-ADH-like_protein"/>
</dbReference>
<keyword evidence="3" id="KW-1185">Reference proteome</keyword>
<dbReference type="InterPro" id="IPR011032">
    <property type="entry name" value="GroES-like_sf"/>
</dbReference>
<feature type="domain" description="Enoyl reductase (ER)" evidence="1">
    <location>
        <begin position="10"/>
        <end position="321"/>
    </location>
</feature>
<evidence type="ECO:0000313" key="3">
    <source>
        <dbReference type="Proteomes" id="UP000183413"/>
    </source>
</evidence>
<dbReference type="STRING" id="1993.SAMN04489713_112186"/>
<evidence type="ECO:0000259" key="1">
    <source>
        <dbReference type="SMART" id="SM00829"/>
    </source>
</evidence>
<dbReference type="Pfam" id="PF00107">
    <property type="entry name" value="ADH_zinc_N"/>
    <property type="match status" value="1"/>
</dbReference>
<dbReference type="SUPFAM" id="SSF50129">
    <property type="entry name" value="GroES-like"/>
    <property type="match status" value="1"/>
</dbReference>
<dbReference type="SUPFAM" id="SSF51735">
    <property type="entry name" value="NAD(P)-binding Rossmann-fold domains"/>
    <property type="match status" value="1"/>
</dbReference>
<name>A0A1I5NL12_9ACTN</name>
<dbReference type="CDD" id="cd08241">
    <property type="entry name" value="QOR1"/>
    <property type="match status" value="1"/>
</dbReference>
<dbReference type="InterPro" id="IPR036291">
    <property type="entry name" value="NAD(P)-bd_dom_sf"/>
</dbReference>